<dbReference type="AlphaFoldDB" id="A0AAN7ARX6"/>
<dbReference type="EMBL" id="MU863939">
    <property type="protein sequence ID" value="KAK4198906.1"/>
    <property type="molecule type" value="Genomic_DNA"/>
</dbReference>
<evidence type="ECO:0000313" key="2">
    <source>
        <dbReference type="Proteomes" id="UP001303160"/>
    </source>
</evidence>
<protein>
    <submittedName>
        <fullName evidence="1">Uncharacterized protein</fullName>
    </submittedName>
</protein>
<gene>
    <name evidence="1" type="ORF">QBC40DRAFT_340954</name>
</gene>
<comment type="caution">
    <text evidence="1">The sequence shown here is derived from an EMBL/GenBank/DDBJ whole genome shotgun (WGS) entry which is preliminary data.</text>
</comment>
<accession>A0AAN7ARX6</accession>
<proteinExistence type="predicted"/>
<reference evidence="1" key="2">
    <citation type="submission" date="2023-05" db="EMBL/GenBank/DDBJ databases">
        <authorList>
            <consortium name="Lawrence Berkeley National Laboratory"/>
            <person name="Steindorff A."/>
            <person name="Hensen N."/>
            <person name="Bonometti L."/>
            <person name="Westerberg I."/>
            <person name="Brannstrom I.O."/>
            <person name="Guillou S."/>
            <person name="Cros-Aarteil S."/>
            <person name="Calhoun S."/>
            <person name="Haridas S."/>
            <person name="Kuo A."/>
            <person name="Mondo S."/>
            <person name="Pangilinan J."/>
            <person name="Riley R."/>
            <person name="Labutti K."/>
            <person name="Andreopoulos B."/>
            <person name="Lipzen A."/>
            <person name="Chen C."/>
            <person name="Yanf M."/>
            <person name="Daum C."/>
            <person name="Ng V."/>
            <person name="Clum A."/>
            <person name="Ohm R."/>
            <person name="Martin F."/>
            <person name="Silar P."/>
            <person name="Natvig D."/>
            <person name="Lalanne C."/>
            <person name="Gautier V."/>
            <person name="Ament-Velasquez S.L."/>
            <person name="Kruys A."/>
            <person name="Hutchinson M.I."/>
            <person name="Powell A.J."/>
            <person name="Barry K."/>
            <person name="Miller A.N."/>
            <person name="Grigoriev I.V."/>
            <person name="Debuchy R."/>
            <person name="Gladieux P."/>
            <person name="Thoren M.H."/>
            <person name="Johannesson H."/>
        </authorList>
    </citation>
    <scope>NUCLEOTIDE SEQUENCE</scope>
    <source>
        <strain evidence="1">CBS 315.58</strain>
    </source>
</reference>
<keyword evidence="2" id="KW-1185">Reference proteome</keyword>
<name>A0AAN7ARX6_9PEZI</name>
<sequence length="532" mass="60432">MVIWGFTPVAAFAQTRVDGRVLCRYPDCKKCAASPEFAPVHFDCFEIFRQQCSVSASAASNRLWILAVWRNPWRGAQPVHLSAPMVDKDTLRTISSFCGLPRLYKLPLELLEMIRQYSRHSLLWRCIPALQLADYVSATKPKPLLTVPLRELLFWERGGNFERVTASRLPLQTLRFTVDSAGISKVERLPGPPTYAGECTSRYAFIVQDETSISDVVAQFKDGQLRLNLPTWLRTLPIWNTPAPPIYKAYPADLASCQTIYAIKMDEIKGITFFFSFGQLFGIHIHGSKESYAMDTFTRNFPNRLQRTVVWIYLPISQDDRILVLGIREASPSRDLNVLVRTELVGDIIIGLQSKGHVKDRCLAASAPLTMIYGEPREGHPVRFFGAHCRAPLDRALPKPFRLEKPGPCPIDDDTYFSWAPLRDVSSTLVFYDQDTGFCRGIVFSYQNGGSRAVGQCRPQLDPAESVVRPVGLNFRASSSPSRWNRTRHMVQVKFKRTNHTEKEIEGWESRPMKGRVKFWFTVESSFLVVES</sequence>
<organism evidence="1 2">
    <name type="scientific">Triangularia verruculosa</name>
    <dbReference type="NCBI Taxonomy" id="2587418"/>
    <lineage>
        <taxon>Eukaryota</taxon>
        <taxon>Fungi</taxon>
        <taxon>Dikarya</taxon>
        <taxon>Ascomycota</taxon>
        <taxon>Pezizomycotina</taxon>
        <taxon>Sordariomycetes</taxon>
        <taxon>Sordariomycetidae</taxon>
        <taxon>Sordariales</taxon>
        <taxon>Podosporaceae</taxon>
        <taxon>Triangularia</taxon>
    </lineage>
</organism>
<dbReference type="Proteomes" id="UP001303160">
    <property type="component" value="Unassembled WGS sequence"/>
</dbReference>
<evidence type="ECO:0000313" key="1">
    <source>
        <dbReference type="EMBL" id="KAK4198906.1"/>
    </source>
</evidence>
<reference evidence="1" key="1">
    <citation type="journal article" date="2023" name="Mol. Phylogenet. Evol.">
        <title>Genome-scale phylogeny and comparative genomics of the fungal order Sordariales.</title>
        <authorList>
            <person name="Hensen N."/>
            <person name="Bonometti L."/>
            <person name="Westerberg I."/>
            <person name="Brannstrom I.O."/>
            <person name="Guillou S."/>
            <person name="Cros-Aarteil S."/>
            <person name="Calhoun S."/>
            <person name="Haridas S."/>
            <person name="Kuo A."/>
            <person name="Mondo S."/>
            <person name="Pangilinan J."/>
            <person name="Riley R."/>
            <person name="LaButti K."/>
            <person name="Andreopoulos B."/>
            <person name="Lipzen A."/>
            <person name="Chen C."/>
            <person name="Yan M."/>
            <person name="Daum C."/>
            <person name="Ng V."/>
            <person name="Clum A."/>
            <person name="Steindorff A."/>
            <person name="Ohm R.A."/>
            <person name="Martin F."/>
            <person name="Silar P."/>
            <person name="Natvig D.O."/>
            <person name="Lalanne C."/>
            <person name="Gautier V."/>
            <person name="Ament-Velasquez S.L."/>
            <person name="Kruys A."/>
            <person name="Hutchinson M.I."/>
            <person name="Powell A.J."/>
            <person name="Barry K."/>
            <person name="Miller A.N."/>
            <person name="Grigoriev I.V."/>
            <person name="Debuchy R."/>
            <person name="Gladieux P."/>
            <person name="Hiltunen Thoren M."/>
            <person name="Johannesson H."/>
        </authorList>
    </citation>
    <scope>NUCLEOTIDE SEQUENCE</scope>
    <source>
        <strain evidence="1">CBS 315.58</strain>
    </source>
</reference>